<dbReference type="EMBL" id="BAABFT010000001">
    <property type="protein sequence ID" value="GAA4310129.1"/>
    <property type="molecule type" value="Genomic_DNA"/>
</dbReference>
<gene>
    <name evidence="8" type="ORF">GCM10023149_04710</name>
</gene>
<evidence type="ECO:0000256" key="1">
    <source>
        <dbReference type="ARBA" id="ARBA00004442"/>
    </source>
</evidence>
<keyword evidence="5" id="KW-0998">Cell outer membrane</keyword>
<dbReference type="Pfam" id="PF07980">
    <property type="entry name" value="SusD_RagB"/>
    <property type="match status" value="1"/>
</dbReference>
<feature type="chain" id="PRO_5046729967" evidence="6">
    <location>
        <begin position="23"/>
        <end position="605"/>
    </location>
</feature>
<dbReference type="InterPro" id="IPR011990">
    <property type="entry name" value="TPR-like_helical_dom_sf"/>
</dbReference>
<evidence type="ECO:0000256" key="3">
    <source>
        <dbReference type="ARBA" id="ARBA00022729"/>
    </source>
</evidence>
<evidence type="ECO:0000259" key="7">
    <source>
        <dbReference type="Pfam" id="PF07980"/>
    </source>
</evidence>
<dbReference type="PROSITE" id="PS51257">
    <property type="entry name" value="PROKAR_LIPOPROTEIN"/>
    <property type="match status" value="1"/>
</dbReference>
<feature type="domain" description="RagB/SusD" evidence="7">
    <location>
        <begin position="292"/>
        <end position="605"/>
    </location>
</feature>
<dbReference type="SUPFAM" id="SSF48452">
    <property type="entry name" value="TPR-like"/>
    <property type="match status" value="1"/>
</dbReference>
<sequence>MKHINKYIIAMAVAAVSLSACKKDFLDRQSQTAIGDGNFFNNEKDLQLYLNNLYNFEGVGIYNNDRATDNSGTTGNVEIKTMMMGTPSASTLVSGWNWEQLRSANYFLENFKKAALSEDISNHYEGIARFYRAQFYIDKVKRYSDVPWYDKTMNVNDTELLLKARDPRAFVVDKIMEDLAFAAEHVNLTGITGSITDGSVNRWIVKAYEAKFALYEGTYRKYHTELNLAGTANEYLELAASVSKEIMDGGKYRLYTTSKPGEDYLNLFVQSDLSTNPEVILATYNQNGIRNSNWSETVFGNYEVSPSKDLLQDYLMKDGSYYTAQAGYATFPYVKEFENRDPRLSQTYAYPGFVLLNVATYSQGGGLYVQQLGKSFSGYHQIKGFVNDPNSVVQQNLDVPVLRYAEILLTYAEAKAELGTLTQADLDASINLLRDRVGMVHMPLSPALDAVQSAKYPTATSSQKALLLEIRRERRVELALEGYRFDDVMRWNAGKLLEKEQEGIYFSGLGKHDLTGDGVPDIILLPFSESIPAVKEKNELGKDFIYYRTGIVGQEAAGVFLKNGTSGTVQTIADNGTFQEPKYYYRPVPQSQVQLNPNLKQIFGW</sequence>
<dbReference type="Proteomes" id="UP001500582">
    <property type="component" value="Unassembled WGS sequence"/>
</dbReference>
<keyword evidence="9" id="KW-1185">Reference proteome</keyword>
<comment type="caution">
    <text evidence="8">The sequence shown here is derived from an EMBL/GenBank/DDBJ whole genome shotgun (WGS) entry which is preliminary data.</text>
</comment>
<dbReference type="Gene3D" id="1.25.40.390">
    <property type="match status" value="1"/>
</dbReference>
<evidence type="ECO:0000313" key="9">
    <source>
        <dbReference type="Proteomes" id="UP001500582"/>
    </source>
</evidence>
<feature type="signal peptide" evidence="6">
    <location>
        <begin position="1"/>
        <end position="22"/>
    </location>
</feature>
<dbReference type="RefSeq" id="WP_345209380.1">
    <property type="nucleotide sequence ID" value="NZ_BAABFT010000001.1"/>
</dbReference>
<evidence type="ECO:0000256" key="6">
    <source>
        <dbReference type="SAM" id="SignalP"/>
    </source>
</evidence>
<protein>
    <submittedName>
        <fullName evidence="8">RagB/SusD family nutrient uptake outer membrane protein</fullName>
    </submittedName>
</protein>
<evidence type="ECO:0000313" key="8">
    <source>
        <dbReference type="EMBL" id="GAA4310129.1"/>
    </source>
</evidence>
<organism evidence="8 9">
    <name type="scientific">Mucilaginibacter gynuensis</name>
    <dbReference type="NCBI Taxonomy" id="1302236"/>
    <lineage>
        <taxon>Bacteria</taxon>
        <taxon>Pseudomonadati</taxon>
        <taxon>Bacteroidota</taxon>
        <taxon>Sphingobacteriia</taxon>
        <taxon>Sphingobacteriales</taxon>
        <taxon>Sphingobacteriaceae</taxon>
        <taxon>Mucilaginibacter</taxon>
    </lineage>
</organism>
<proteinExistence type="inferred from homology"/>
<comment type="similarity">
    <text evidence="2">Belongs to the SusD family.</text>
</comment>
<evidence type="ECO:0000256" key="4">
    <source>
        <dbReference type="ARBA" id="ARBA00023136"/>
    </source>
</evidence>
<keyword evidence="3 6" id="KW-0732">Signal</keyword>
<evidence type="ECO:0000256" key="2">
    <source>
        <dbReference type="ARBA" id="ARBA00006275"/>
    </source>
</evidence>
<name>A0ABP8FSE5_9SPHI</name>
<accession>A0ABP8FSE5</accession>
<evidence type="ECO:0000256" key="5">
    <source>
        <dbReference type="ARBA" id="ARBA00023237"/>
    </source>
</evidence>
<dbReference type="InterPro" id="IPR012944">
    <property type="entry name" value="SusD_RagB_dom"/>
</dbReference>
<keyword evidence="4" id="KW-0472">Membrane</keyword>
<comment type="subcellular location">
    <subcellularLocation>
        <location evidence="1">Cell outer membrane</location>
    </subcellularLocation>
</comment>
<reference evidence="9" key="1">
    <citation type="journal article" date="2019" name="Int. J. Syst. Evol. Microbiol.">
        <title>The Global Catalogue of Microorganisms (GCM) 10K type strain sequencing project: providing services to taxonomists for standard genome sequencing and annotation.</title>
        <authorList>
            <consortium name="The Broad Institute Genomics Platform"/>
            <consortium name="The Broad Institute Genome Sequencing Center for Infectious Disease"/>
            <person name="Wu L."/>
            <person name="Ma J."/>
        </authorList>
    </citation>
    <scope>NUCLEOTIDE SEQUENCE [LARGE SCALE GENOMIC DNA]</scope>
    <source>
        <strain evidence="9">JCM 17705</strain>
    </source>
</reference>